<feature type="non-terminal residue" evidence="1">
    <location>
        <position position="1"/>
    </location>
</feature>
<organism evidence="1">
    <name type="scientific">marine sediment metagenome</name>
    <dbReference type="NCBI Taxonomy" id="412755"/>
    <lineage>
        <taxon>unclassified sequences</taxon>
        <taxon>metagenomes</taxon>
        <taxon>ecological metagenomes</taxon>
    </lineage>
</organism>
<evidence type="ECO:0000313" key="1">
    <source>
        <dbReference type="EMBL" id="GAI56729.1"/>
    </source>
</evidence>
<proteinExistence type="predicted"/>
<sequence length="185" mass="19796">SGTRIKLLTSDEYDADIDTETMTNGTVNFDLTMVTGATYYQATTLTWGATHYLTASVFSGVSLSTSTSSGVLVEPSTATKLQILLPGQHPVPGKVATYGKGGSISSLVAGTTYTVTVNLVDDYYNFQSSATMPLVEVKTTDDEAGRSTLWGYTPPELPLVNGIRTFDIRMFRSGSQVRVPVVSMV</sequence>
<protein>
    <submittedName>
        <fullName evidence="1">Uncharacterized protein</fullName>
    </submittedName>
</protein>
<name>X1RMH0_9ZZZZ</name>
<gene>
    <name evidence="1" type="ORF">S06H3_53442</name>
</gene>
<accession>X1RMH0</accession>
<dbReference type="EMBL" id="BARV01034077">
    <property type="protein sequence ID" value="GAI56729.1"/>
    <property type="molecule type" value="Genomic_DNA"/>
</dbReference>
<reference evidence="1" key="1">
    <citation type="journal article" date="2014" name="Front. Microbiol.">
        <title>High frequency of phylogenetically diverse reductive dehalogenase-homologous genes in deep subseafloor sedimentary metagenomes.</title>
        <authorList>
            <person name="Kawai M."/>
            <person name="Futagami T."/>
            <person name="Toyoda A."/>
            <person name="Takaki Y."/>
            <person name="Nishi S."/>
            <person name="Hori S."/>
            <person name="Arai W."/>
            <person name="Tsubouchi T."/>
            <person name="Morono Y."/>
            <person name="Uchiyama I."/>
            <person name="Ito T."/>
            <person name="Fujiyama A."/>
            <person name="Inagaki F."/>
            <person name="Takami H."/>
        </authorList>
    </citation>
    <scope>NUCLEOTIDE SEQUENCE</scope>
    <source>
        <strain evidence="1">Expedition CK06-06</strain>
    </source>
</reference>
<dbReference type="AlphaFoldDB" id="X1RMH0"/>
<comment type="caution">
    <text evidence="1">The sequence shown here is derived from an EMBL/GenBank/DDBJ whole genome shotgun (WGS) entry which is preliminary data.</text>
</comment>